<proteinExistence type="predicted"/>
<evidence type="ECO:0000313" key="2">
    <source>
        <dbReference type="EMBL" id="MFF5897281.1"/>
    </source>
</evidence>
<accession>A0ABW6X7D2</accession>
<evidence type="ECO:0000256" key="1">
    <source>
        <dbReference type="SAM" id="MobiDB-lite"/>
    </source>
</evidence>
<dbReference type="SUPFAM" id="SSF49899">
    <property type="entry name" value="Concanavalin A-like lectins/glucanases"/>
    <property type="match status" value="1"/>
</dbReference>
<name>A0ABW6X7D2_9ACTN</name>
<sequence>MSSSYDQTVLSDDPVLFLGLGGAGTEVSPGGSVATYHGSPGHTHLPNGDTASLFDGTSGQYVEVPDSDALSVSTTGALTVEAWFRPDVLVFPRTEGSGYVHWLGKLTYATVNQCEWVARIYSADNTEGRVNRVSGYVFNPPGGLGAGSYFQDPLRPGEWIHYALVITTAPDGPAQPPGHTELYRDGRLRDRDALADYTIVPGNTTSPLRIGSAALRSYFLGGIGKVAVYPRALSAERLAAHHTAMTVG</sequence>
<dbReference type="Gene3D" id="2.60.120.200">
    <property type="match status" value="1"/>
</dbReference>
<dbReference type="InterPro" id="IPR013320">
    <property type="entry name" value="ConA-like_dom_sf"/>
</dbReference>
<comment type="caution">
    <text evidence="2">The sequence shown here is derived from an EMBL/GenBank/DDBJ whole genome shotgun (WGS) entry which is preliminary data.</text>
</comment>
<dbReference type="Proteomes" id="UP001602322">
    <property type="component" value="Unassembled WGS sequence"/>
</dbReference>
<reference evidence="2 3" key="1">
    <citation type="submission" date="2024-10" db="EMBL/GenBank/DDBJ databases">
        <title>The Natural Products Discovery Center: Release of the First 8490 Sequenced Strains for Exploring Actinobacteria Biosynthetic Diversity.</title>
        <authorList>
            <person name="Kalkreuter E."/>
            <person name="Kautsar S.A."/>
            <person name="Yang D."/>
            <person name="Bader C.D."/>
            <person name="Teijaro C.N."/>
            <person name="Fluegel L."/>
            <person name="Davis C.M."/>
            <person name="Simpson J.R."/>
            <person name="Lauterbach L."/>
            <person name="Steele A.D."/>
            <person name="Gui C."/>
            <person name="Meng S."/>
            <person name="Li G."/>
            <person name="Viehrig K."/>
            <person name="Ye F."/>
            <person name="Su P."/>
            <person name="Kiefer A.F."/>
            <person name="Nichols A."/>
            <person name="Cepeda A.J."/>
            <person name="Yan W."/>
            <person name="Fan B."/>
            <person name="Jiang Y."/>
            <person name="Adhikari A."/>
            <person name="Zheng C.-J."/>
            <person name="Schuster L."/>
            <person name="Cowan T.M."/>
            <person name="Smanski M.J."/>
            <person name="Chevrette M.G."/>
            <person name="De Carvalho L.P.S."/>
            <person name="Shen B."/>
        </authorList>
    </citation>
    <scope>NUCLEOTIDE SEQUENCE [LARGE SCALE GENOMIC DNA]</scope>
    <source>
        <strain evidence="2 3">NPDC012540</strain>
    </source>
</reference>
<dbReference type="RefSeq" id="WP_387902234.1">
    <property type="nucleotide sequence ID" value="NZ_JBIBEG010000003.1"/>
</dbReference>
<organism evidence="2 3">
    <name type="scientific">Streptomyces argenteolus</name>
    <dbReference type="NCBI Taxonomy" id="67274"/>
    <lineage>
        <taxon>Bacteria</taxon>
        <taxon>Bacillati</taxon>
        <taxon>Actinomycetota</taxon>
        <taxon>Actinomycetes</taxon>
        <taxon>Kitasatosporales</taxon>
        <taxon>Streptomycetaceae</taxon>
        <taxon>Streptomyces</taxon>
    </lineage>
</organism>
<dbReference type="Pfam" id="PF13385">
    <property type="entry name" value="Laminin_G_3"/>
    <property type="match status" value="1"/>
</dbReference>
<dbReference type="EMBL" id="JBIBEG010000003">
    <property type="protein sequence ID" value="MFF5897281.1"/>
    <property type="molecule type" value="Genomic_DNA"/>
</dbReference>
<evidence type="ECO:0000313" key="3">
    <source>
        <dbReference type="Proteomes" id="UP001602322"/>
    </source>
</evidence>
<keyword evidence="3" id="KW-1185">Reference proteome</keyword>
<protein>
    <submittedName>
        <fullName evidence="2">LamG-like jellyroll fold domain-containing protein</fullName>
    </submittedName>
</protein>
<gene>
    <name evidence="2" type="ORF">ACFY8O_15285</name>
</gene>
<feature type="region of interest" description="Disordered" evidence="1">
    <location>
        <begin position="31"/>
        <end position="50"/>
    </location>
</feature>